<sequence length="47" mass="5065">MNQDRIADFLANVEDLRGEDETVRTTAHTSSVSAEGWPAAEAETTTA</sequence>
<gene>
    <name evidence="2" type="ORF">Sxan_39140</name>
</gene>
<evidence type="ECO:0000313" key="3">
    <source>
        <dbReference type="Proteomes" id="UP000600026"/>
    </source>
</evidence>
<evidence type="ECO:0000256" key="1">
    <source>
        <dbReference type="SAM" id="MobiDB-lite"/>
    </source>
</evidence>
<organism evidence="2 3">
    <name type="scientific">Streptomyces xanthophaeus</name>
    <dbReference type="NCBI Taxonomy" id="67385"/>
    <lineage>
        <taxon>Bacteria</taxon>
        <taxon>Bacillati</taxon>
        <taxon>Actinomycetota</taxon>
        <taxon>Actinomycetes</taxon>
        <taxon>Kitasatosporales</taxon>
        <taxon>Streptomycetaceae</taxon>
        <taxon>Streptomyces</taxon>
    </lineage>
</organism>
<reference evidence="2" key="1">
    <citation type="submission" date="2020-09" db="EMBL/GenBank/DDBJ databases">
        <title>Whole genome shotgun sequence of Streptomyces xanthophaeus NBRC 12829.</title>
        <authorList>
            <person name="Komaki H."/>
            <person name="Tamura T."/>
        </authorList>
    </citation>
    <scope>NUCLEOTIDE SEQUENCE</scope>
    <source>
        <strain evidence="2">NBRC 12829</strain>
    </source>
</reference>
<accession>A0A919GYD0</accession>
<dbReference type="RefSeq" id="WP_167347301.1">
    <property type="nucleotide sequence ID" value="NZ_BNEE01000006.1"/>
</dbReference>
<dbReference type="AlphaFoldDB" id="A0A919GYD0"/>
<comment type="caution">
    <text evidence="2">The sequence shown here is derived from an EMBL/GenBank/DDBJ whole genome shotgun (WGS) entry which is preliminary data.</text>
</comment>
<dbReference type="Proteomes" id="UP000600026">
    <property type="component" value="Unassembled WGS sequence"/>
</dbReference>
<keyword evidence="3" id="KW-1185">Reference proteome</keyword>
<feature type="compositionally biased region" description="Polar residues" evidence="1">
    <location>
        <begin position="24"/>
        <end position="33"/>
    </location>
</feature>
<evidence type="ECO:0000313" key="2">
    <source>
        <dbReference type="EMBL" id="GHI86550.1"/>
    </source>
</evidence>
<protein>
    <submittedName>
        <fullName evidence="2">Uncharacterized protein</fullName>
    </submittedName>
</protein>
<proteinExistence type="predicted"/>
<dbReference type="EMBL" id="BNEE01000006">
    <property type="protein sequence ID" value="GHI86550.1"/>
    <property type="molecule type" value="Genomic_DNA"/>
</dbReference>
<name>A0A919GYD0_9ACTN</name>
<feature type="region of interest" description="Disordered" evidence="1">
    <location>
        <begin position="19"/>
        <end position="47"/>
    </location>
</feature>